<evidence type="ECO:0000259" key="23">
    <source>
        <dbReference type="Pfam" id="PF04389"/>
    </source>
</evidence>
<keyword evidence="7" id="KW-0121">Carboxypeptidase</keyword>
<keyword evidence="8" id="KW-0645">Protease</keyword>
<evidence type="ECO:0000256" key="12">
    <source>
        <dbReference type="ARBA" id="ARBA00022824"/>
    </source>
</evidence>
<reference evidence="24 25" key="1">
    <citation type="submission" date="2017-07" db="EMBL/GenBank/DDBJ databases">
        <title>Draft Genome Sequences of Select Purple Nonsulfur Bacteria.</title>
        <authorList>
            <person name="Lasarre B."/>
            <person name="Mckinlay J.B."/>
        </authorList>
    </citation>
    <scope>NUCLEOTIDE SEQUENCE [LARGE SCALE GENOMIC DNA]</scope>
    <source>
        <strain evidence="24 25">DSM 11907</strain>
    </source>
</reference>
<dbReference type="Proteomes" id="UP000248863">
    <property type="component" value="Unassembled WGS sequence"/>
</dbReference>
<dbReference type="SUPFAM" id="SSF52025">
    <property type="entry name" value="PA domain"/>
    <property type="match status" value="1"/>
</dbReference>
<comment type="caution">
    <text evidence="24">The sequence shown here is derived from an EMBL/GenBank/DDBJ whole genome shotgun (WGS) entry which is preliminary data.</text>
</comment>
<keyword evidence="12" id="KW-0256">Endoplasmic reticulum</keyword>
<evidence type="ECO:0000256" key="13">
    <source>
        <dbReference type="ARBA" id="ARBA00022833"/>
    </source>
</evidence>
<dbReference type="GO" id="GO:0005764">
    <property type="term" value="C:lysosome"/>
    <property type="evidence" value="ECO:0007669"/>
    <property type="project" value="UniProtKB-SubCell"/>
</dbReference>
<evidence type="ECO:0000256" key="9">
    <source>
        <dbReference type="ARBA" id="ARBA00022723"/>
    </source>
</evidence>
<dbReference type="InterPro" id="IPR046450">
    <property type="entry name" value="PA_dom_sf"/>
</dbReference>
<evidence type="ECO:0000256" key="8">
    <source>
        <dbReference type="ARBA" id="ARBA00022670"/>
    </source>
</evidence>
<feature type="compositionally biased region" description="Basic residues" evidence="21">
    <location>
        <begin position="21"/>
        <end position="39"/>
    </location>
</feature>
<keyword evidence="14" id="KW-0333">Golgi apparatus</keyword>
<keyword evidence="6" id="KW-0964">Secreted</keyword>
<keyword evidence="9" id="KW-0479">Metal-binding</keyword>
<dbReference type="Pfam" id="PF02225">
    <property type="entry name" value="PA"/>
    <property type="match status" value="1"/>
</dbReference>
<evidence type="ECO:0000256" key="14">
    <source>
        <dbReference type="ARBA" id="ARBA00023034"/>
    </source>
</evidence>
<keyword evidence="25" id="KW-1185">Reference proteome</keyword>
<evidence type="ECO:0000256" key="19">
    <source>
        <dbReference type="ARBA" id="ARBA00025833"/>
    </source>
</evidence>
<name>A0A327KRJ5_9BRAD</name>
<dbReference type="GO" id="GO:0004180">
    <property type="term" value="F:carboxypeptidase activity"/>
    <property type="evidence" value="ECO:0007669"/>
    <property type="project" value="UniProtKB-KW"/>
</dbReference>
<keyword evidence="16" id="KW-0865">Zymogen</keyword>
<keyword evidence="15" id="KW-0482">Metalloprotease</keyword>
<organism evidence="24 25">
    <name type="scientific">Rhodoplanes elegans</name>
    <dbReference type="NCBI Taxonomy" id="29408"/>
    <lineage>
        <taxon>Bacteria</taxon>
        <taxon>Pseudomonadati</taxon>
        <taxon>Pseudomonadota</taxon>
        <taxon>Alphaproteobacteria</taxon>
        <taxon>Hyphomicrobiales</taxon>
        <taxon>Nitrobacteraceae</taxon>
        <taxon>Rhodoplanes</taxon>
    </lineage>
</organism>
<dbReference type="InterPro" id="IPR003137">
    <property type="entry name" value="PA_domain"/>
</dbReference>
<evidence type="ECO:0000256" key="15">
    <source>
        <dbReference type="ARBA" id="ARBA00023049"/>
    </source>
</evidence>
<evidence type="ECO:0000256" key="4">
    <source>
        <dbReference type="ARBA" id="ARBA00004613"/>
    </source>
</evidence>
<dbReference type="Gene3D" id="3.50.30.30">
    <property type="match status" value="1"/>
</dbReference>
<evidence type="ECO:0000256" key="20">
    <source>
        <dbReference type="ARBA" id="ARBA00033328"/>
    </source>
</evidence>
<dbReference type="InterPro" id="IPR007484">
    <property type="entry name" value="Peptidase_M28"/>
</dbReference>
<evidence type="ECO:0000256" key="6">
    <source>
        <dbReference type="ARBA" id="ARBA00022525"/>
    </source>
</evidence>
<gene>
    <name evidence="24" type="ORF">CH338_02630</name>
</gene>
<evidence type="ECO:0000256" key="16">
    <source>
        <dbReference type="ARBA" id="ARBA00023145"/>
    </source>
</evidence>
<feature type="domain" description="PA" evidence="22">
    <location>
        <begin position="183"/>
        <end position="266"/>
    </location>
</feature>
<keyword evidence="18" id="KW-0458">Lysosome</keyword>
<dbReference type="InterPro" id="IPR039866">
    <property type="entry name" value="CPQ"/>
</dbReference>
<dbReference type="GO" id="GO:0046872">
    <property type="term" value="F:metal ion binding"/>
    <property type="evidence" value="ECO:0007669"/>
    <property type="project" value="UniProtKB-KW"/>
</dbReference>
<comment type="subcellular location">
    <subcellularLocation>
        <location evidence="1">Endoplasmic reticulum</location>
    </subcellularLocation>
    <subcellularLocation>
        <location evidence="3">Golgi apparatus</location>
    </subcellularLocation>
    <subcellularLocation>
        <location evidence="2">Lysosome</location>
    </subcellularLocation>
    <subcellularLocation>
        <location evidence="4">Secreted</location>
    </subcellularLocation>
</comment>
<dbReference type="GO" id="GO:0006508">
    <property type="term" value="P:proteolysis"/>
    <property type="evidence" value="ECO:0007669"/>
    <property type="project" value="UniProtKB-KW"/>
</dbReference>
<evidence type="ECO:0000256" key="11">
    <source>
        <dbReference type="ARBA" id="ARBA00022801"/>
    </source>
</evidence>
<keyword evidence="11" id="KW-0378">Hydrolase</keyword>
<comment type="subunit">
    <text evidence="19">Homodimer. The monomeric form is inactive while the homodimer is active.</text>
</comment>
<evidence type="ECO:0000259" key="22">
    <source>
        <dbReference type="Pfam" id="PF02225"/>
    </source>
</evidence>
<keyword evidence="13" id="KW-0862">Zinc</keyword>
<evidence type="ECO:0000256" key="18">
    <source>
        <dbReference type="ARBA" id="ARBA00023228"/>
    </source>
</evidence>
<dbReference type="PANTHER" id="PTHR12053">
    <property type="entry name" value="PROTEASE FAMILY M28 PLASMA GLUTAMATE CARBOXYPEPTIDASE-RELATED"/>
    <property type="match status" value="1"/>
</dbReference>
<dbReference type="Gene3D" id="3.40.630.10">
    <property type="entry name" value="Zn peptidases"/>
    <property type="match status" value="1"/>
</dbReference>
<proteinExistence type="predicted"/>
<evidence type="ECO:0000256" key="7">
    <source>
        <dbReference type="ARBA" id="ARBA00022645"/>
    </source>
</evidence>
<evidence type="ECO:0000256" key="5">
    <source>
        <dbReference type="ARBA" id="ARBA00014116"/>
    </source>
</evidence>
<dbReference type="PANTHER" id="PTHR12053:SF3">
    <property type="entry name" value="CARBOXYPEPTIDASE Q"/>
    <property type="match status" value="1"/>
</dbReference>
<evidence type="ECO:0000256" key="1">
    <source>
        <dbReference type="ARBA" id="ARBA00004240"/>
    </source>
</evidence>
<evidence type="ECO:0000313" key="25">
    <source>
        <dbReference type="Proteomes" id="UP000248863"/>
    </source>
</evidence>
<feature type="compositionally biased region" description="Basic and acidic residues" evidence="21">
    <location>
        <begin position="53"/>
        <end position="64"/>
    </location>
</feature>
<keyword evidence="10" id="KW-0732">Signal</keyword>
<protein>
    <recommendedName>
        <fullName evidence="5">Carboxypeptidase Q</fullName>
    </recommendedName>
    <alternativeName>
        <fullName evidence="20">Plasma glutamate carboxypeptidase</fullName>
    </alternativeName>
</protein>
<accession>A0A327KRJ5</accession>
<feature type="region of interest" description="Disordered" evidence="21">
    <location>
        <begin position="1"/>
        <end position="79"/>
    </location>
</feature>
<evidence type="ECO:0000256" key="10">
    <source>
        <dbReference type="ARBA" id="ARBA00022729"/>
    </source>
</evidence>
<sequence length="500" mass="51680">MGHPGAGRRAGRDHRQAAPGARRRARRARLRRQARAARRRTVDQVAGGVPRASGERDGALGRDRPQRRRGGAVTAPALGGTQRGADAALWADFEALCGFGGRVAGSPGERAALDWALGRLADIATAVGAPPPRAWPVGYAGWLCRDARLVDLATGRALACTPLLGTAATAGVEAEVIDLGRGHPDDFERAGDAIAGHIVLVRHEYPFAAGHVHRRVKLGHAQRRGAVGFLIAHPEPEAGPVSGSSGRDGGPGIPALGIDTAAAAALAQSPDGRPARARIVIDGEDVAGRTRILTLDLPGHGPDLVVVSAHVDGHPHGESAIDNATGVAVALAVARSLAAGVAAQPRGLRVCLTSAEEWGLAGSRRWLAGLDDDERARMRLAVNLDSVGGAPSLTALTTDFSALDRFVRRVAAEEGLALATHLPTMANSDHANFAAHGIPALRLIAGFDDPGTALRLLLTARDRRDLVRPGELAAAARTAAALVTHALAADETTMTGLAAR</sequence>
<dbReference type="SUPFAM" id="SSF53187">
    <property type="entry name" value="Zn-dependent exopeptidases"/>
    <property type="match status" value="1"/>
</dbReference>
<keyword evidence="17" id="KW-0325">Glycoprotein</keyword>
<dbReference type="AlphaFoldDB" id="A0A327KRJ5"/>
<evidence type="ECO:0000313" key="24">
    <source>
        <dbReference type="EMBL" id="RAI41570.1"/>
    </source>
</evidence>
<dbReference type="GO" id="GO:0005576">
    <property type="term" value="C:extracellular region"/>
    <property type="evidence" value="ECO:0007669"/>
    <property type="project" value="UniProtKB-SubCell"/>
</dbReference>
<evidence type="ECO:0000256" key="21">
    <source>
        <dbReference type="SAM" id="MobiDB-lite"/>
    </source>
</evidence>
<dbReference type="Pfam" id="PF04389">
    <property type="entry name" value="Peptidase_M28"/>
    <property type="match status" value="1"/>
</dbReference>
<feature type="domain" description="Peptidase M28" evidence="23">
    <location>
        <begin position="297"/>
        <end position="481"/>
    </location>
</feature>
<evidence type="ECO:0000256" key="2">
    <source>
        <dbReference type="ARBA" id="ARBA00004371"/>
    </source>
</evidence>
<dbReference type="EMBL" id="NPEU01000014">
    <property type="protein sequence ID" value="RAI41570.1"/>
    <property type="molecule type" value="Genomic_DNA"/>
</dbReference>
<evidence type="ECO:0000256" key="17">
    <source>
        <dbReference type="ARBA" id="ARBA00023180"/>
    </source>
</evidence>
<evidence type="ECO:0000256" key="3">
    <source>
        <dbReference type="ARBA" id="ARBA00004555"/>
    </source>
</evidence>
<dbReference type="GO" id="GO:0070573">
    <property type="term" value="F:metallodipeptidase activity"/>
    <property type="evidence" value="ECO:0007669"/>
    <property type="project" value="InterPro"/>
</dbReference>